<gene>
    <name evidence="1" type="ORF">BH720_031925</name>
</gene>
<keyword evidence="2" id="KW-1185">Reference proteome</keyword>
<evidence type="ECO:0000313" key="1">
    <source>
        <dbReference type="EMBL" id="XPM63760.1"/>
    </source>
</evidence>
<proteinExistence type="predicted"/>
<reference evidence="1 2" key="1">
    <citation type="journal article" date="2016" name="Genome Announc.">
        <title>Draft Genome Sequence of the Thermotolerant Cyanobacterium Desertifilum sp. IPPAS B-1220.</title>
        <authorList>
            <person name="Mironov K.S."/>
            <person name="Sinetova M.A."/>
            <person name="Bolatkhan K."/>
            <person name="Zayadan B.K."/>
            <person name="Ustinova V.V."/>
            <person name="Kupriyanova E.V."/>
            <person name="Skrypnik A.N."/>
            <person name="Gogoleva N.E."/>
            <person name="Gogolev Y.V."/>
            <person name="Los D.A."/>
        </authorList>
    </citation>
    <scope>NUCLEOTIDE SEQUENCE [LARGE SCALE GENOMIC DNA]</scope>
    <source>
        <strain evidence="1 2">IPPAS B-1220</strain>
    </source>
</reference>
<accession>A0ACD5GSG3</accession>
<name>A0ACD5GSG3_9CYAN</name>
<sequence length="54" mass="5870">MIIFTPVAIRLVAASVLFGLAVAFGVRVSPSSAQFRRDRPDFFERVSRTATAGN</sequence>
<evidence type="ECO:0000313" key="2">
    <source>
        <dbReference type="Proteomes" id="UP000095472"/>
    </source>
</evidence>
<organism evidence="1 2">
    <name type="scientific">Desertifilum tharense IPPAS B-1220</name>
    <dbReference type="NCBI Taxonomy" id="1781255"/>
    <lineage>
        <taxon>Bacteria</taxon>
        <taxon>Bacillati</taxon>
        <taxon>Cyanobacteriota</taxon>
        <taxon>Cyanophyceae</taxon>
        <taxon>Desertifilales</taxon>
        <taxon>Desertifilaceae</taxon>
        <taxon>Desertifilum</taxon>
    </lineage>
</organism>
<protein>
    <submittedName>
        <fullName evidence="1">Uncharacterized protein</fullName>
    </submittedName>
</protein>
<dbReference type="EMBL" id="CP182909">
    <property type="protein sequence ID" value="XPM63760.1"/>
    <property type="molecule type" value="Genomic_DNA"/>
</dbReference>
<dbReference type="Proteomes" id="UP000095472">
    <property type="component" value="Chromosome"/>
</dbReference>